<proteinExistence type="predicted"/>
<protein>
    <submittedName>
        <fullName evidence="1">Transposase DDE domain protein</fullName>
    </submittedName>
</protein>
<comment type="caution">
    <text evidence="1">The sequence shown here is derived from an EMBL/GenBank/DDBJ whole genome shotgun (WGS) entry which is preliminary data.</text>
</comment>
<dbReference type="EMBL" id="LNYH01000052">
    <property type="protein sequence ID" value="KTD26834.1"/>
    <property type="molecule type" value="Genomic_DNA"/>
</dbReference>
<gene>
    <name evidence="1" type="ORF">Lisr_1045</name>
</gene>
<reference evidence="1 2" key="1">
    <citation type="submission" date="2015-11" db="EMBL/GenBank/DDBJ databases">
        <title>Genomic analysis of 38 Legionella species identifies large and diverse effector repertoires.</title>
        <authorList>
            <person name="Burstein D."/>
            <person name="Amaro F."/>
            <person name="Zusman T."/>
            <person name="Lifshitz Z."/>
            <person name="Cohen O."/>
            <person name="Gilbert J.A."/>
            <person name="Pupko T."/>
            <person name="Shuman H.A."/>
            <person name="Segal G."/>
        </authorList>
    </citation>
    <scope>NUCLEOTIDE SEQUENCE [LARGE SCALE GENOMIC DNA]</scope>
    <source>
        <strain evidence="1 2">Bercovier 4</strain>
    </source>
</reference>
<evidence type="ECO:0000313" key="1">
    <source>
        <dbReference type="EMBL" id="KTD26834.1"/>
    </source>
</evidence>
<organism evidence="1 2">
    <name type="scientific">Legionella israelensis</name>
    <dbReference type="NCBI Taxonomy" id="454"/>
    <lineage>
        <taxon>Bacteria</taxon>
        <taxon>Pseudomonadati</taxon>
        <taxon>Pseudomonadota</taxon>
        <taxon>Gammaproteobacteria</taxon>
        <taxon>Legionellales</taxon>
        <taxon>Legionellaceae</taxon>
        <taxon>Legionella</taxon>
    </lineage>
</organism>
<dbReference type="OrthoDB" id="6192860at2"/>
<accession>A0A0W0W3P2</accession>
<name>A0A0W0W3P2_9GAMM</name>
<dbReference type="RefSeq" id="WP_058501406.1">
    <property type="nucleotide sequence ID" value="NZ_CAAAJA010000092.1"/>
</dbReference>
<evidence type="ECO:0000313" key="2">
    <source>
        <dbReference type="Proteomes" id="UP000054761"/>
    </source>
</evidence>
<dbReference type="Proteomes" id="UP000054761">
    <property type="component" value="Unassembled WGS sequence"/>
</dbReference>
<dbReference type="PATRIC" id="fig|454.4.peg.1125"/>
<dbReference type="GeneID" id="39688747"/>
<keyword evidence="2" id="KW-1185">Reference proteome</keyword>
<dbReference type="AlphaFoldDB" id="A0A0W0W3P2"/>
<dbReference type="STRING" id="454.Lisr_1045"/>
<sequence length="426" mass="49975">MLSCKDLVETVKTSFASIKEVKKRQRPISLVDTLMSGYALFSLKYPSLLQFDRHHREDMISHNLEHIFGIKAVPSDTQMRKRLDEIEPTLLRPTYRRLFAQCQRSKHLELFKYYENRYLMPLDGTGYFNSDDVHCDNCCQRHHKNGRISYYHQMLSAAIVHPDHKVVIPFAPEPIMKTDGANKNDCERNAALRFLNDLKREHPHLKLIFTGDGLFSNAPFIKRLCDDDHWFILVAKEGDHKHLFEEFNALPRATHEVREGKITHRFSWSNQIAINDTHLDCIVNVLEYWEVHDNGKKQRWVWVTNIPLTEKNAYKIMRGGRARHKIENETFNTLKNQGYQFEHNFGHGNKHLSTVFAHLMMLAFFVDQLQQLGCKLFKKALARLHTKRSLWERKRALFFDFFINSIEDLWSALAFGHKASLAPNSS</sequence>